<feature type="signal peptide" evidence="6">
    <location>
        <begin position="1"/>
        <end position="16"/>
    </location>
</feature>
<keyword evidence="6" id="KW-0732">Signal</keyword>
<dbReference type="PANTHER" id="PTHR23507">
    <property type="entry name" value="ZGC:174356"/>
    <property type="match status" value="1"/>
</dbReference>
<dbReference type="Gene3D" id="1.20.1250.20">
    <property type="entry name" value="MFS general substrate transporter like domains"/>
    <property type="match status" value="1"/>
</dbReference>
<organism evidence="7">
    <name type="scientific">Xenopsylla cheopis</name>
    <name type="common">Oriental rat flea</name>
    <name type="synonym">Pulex cheopis</name>
    <dbReference type="NCBI Taxonomy" id="163159"/>
    <lineage>
        <taxon>Eukaryota</taxon>
        <taxon>Metazoa</taxon>
        <taxon>Ecdysozoa</taxon>
        <taxon>Arthropoda</taxon>
        <taxon>Hexapoda</taxon>
        <taxon>Insecta</taxon>
        <taxon>Pterygota</taxon>
        <taxon>Neoptera</taxon>
        <taxon>Endopterygota</taxon>
        <taxon>Siphonaptera</taxon>
        <taxon>Pulicidae</taxon>
        <taxon>Xenopsyllinae</taxon>
        <taxon>Xenopsylla</taxon>
    </lineage>
</organism>
<reference evidence="7" key="1">
    <citation type="submission" date="2020-03" db="EMBL/GenBank/DDBJ databases">
        <title>Transcriptomic Profiling of the Digestive Tract of the Rat Flea, Xenopsylla cheopis, Following Blood Feeding and Infection with Yersinia pestis.</title>
        <authorList>
            <person name="Bland D.M."/>
            <person name="Martens C.A."/>
            <person name="Virtaneva K."/>
            <person name="Kanakabandi K."/>
            <person name="Long D."/>
            <person name="Rosenke R."/>
            <person name="Saturday G.A."/>
            <person name="Hoyt F.H."/>
            <person name="Bruno D.P."/>
            <person name="Ribeiro J.M.C."/>
            <person name="Hinnebusch J."/>
        </authorList>
    </citation>
    <scope>NUCLEOTIDE SEQUENCE</scope>
</reference>
<name>A0A6M2DVM7_XENCH</name>
<keyword evidence="3 5" id="KW-1133">Transmembrane helix</keyword>
<feature type="transmembrane region" description="Helical" evidence="5">
    <location>
        <begin position="408"/>
        <end position="428"/>
    </location>
</feature>
<feature type="chain" id="PRO_5027031999" evidence="6">
    <location>
        <begin position="17"/>
        <end position="447"/>
    </location>
</feature>
<dbReference type="PANTHER" id="PTHR23507:SF39">
    <property type="entry name" value="GH23453P-RELATED"/>
    <property type="match status" value="1"/>
</dbReference>
<feature type="transmembrane region" description="Helical" evidence="5">
    <location>
        <begin position="119"/>
        <end position="146"/>
    </location>
</feature>
<feature type="transmembrane region" description="Helical" evidence="5">
    <location>
        <begin position="249"/>
        <end position="269"/>
    </location>
</feature>
<sequence>MLFMFFTVSLTGEVLANEIFYRTCTDILHKNDTECIPLLHPGNKSSTNELEGLVQPISAKILMTRSLIEACLPAALSLMLGPWSDKYGRKPLIVVPFLGYLMMYIISATLASLSHINPWWYILPSIAVAVSGGQCSLITGSFCYLTDTIQEEKRAIRMGIVEAAVYIGLLIGALSAPLIYNSFGSVIVFAIAAMSILIGLFYCCAFIQESVIMHSNLGNSRIRGLLDFSLASDMIRVCCKSRLHWDRAIIWMLMITLGSTILVLEGNAIVNYMFVREKFHWTITEYTRYNSASIVLTIVGTCLGIYILNKILRIDDLMLSILSQISSISEAILKSIAYEGWHLYLGAALSMLRGCFGPMTRAFLSKIVPTSDIGKIFSLATSIESVSPLAASPVYTLLYTNTFKYFPGAYNVLTASVYGLNIILLLIVHRLYKTNRTYESLNTNSNT</sequence>
<keyword evidence="4 5" id="KW-0472">Membrane</keyword>
<feature type="transmembrane region" description="Helical" evidence="5">
    <location>
        <begin position="289"/>
        <end position="308"/>
    </location>
</feature>
<dbReference type="InterPro" id="IPR036259">
    <property type="entry name" value="MFS_trans_sf"/>
</dbReference>
<protein>
    <submittedName>
        <fullName evidence="7">Putative adenylate cyclase corethrella appendiculata</fullName>
    </submittedName>
</protein>
<evidence type="ECO:0000256" key="3">
    <source>
        <dbReference type="ARBA" id="ARBA00022989"/>
    </source>
</evidence>
<accession>A0A6M2DVM7</accession>
<evidence type="ECO:0000256" key="6">
    <source>
        <dbReference type="SAM" id="SignalP"/>
    </source>
</evidence>
<feature type="transmembrane region" description="Helical" evidence="5">
    <location>
        <begin position="61"/>
        <end position="80"/>
    </location>
</feature>
<keyword evidence="2 5" id="KW-0812">Transmembrane</keyword>
<feature type="transmembrane region" description="Helical" evidence="5">
    <location>
        <begin position="158"/>
        <end position="180"/>
    </location>
</feature>
<evidence type="ECO:0000313" key="7">
    <source>
        <dbReference type="EMBL" id="NOV50272.1"/>
    </source>
</evidence>
<dbReference type="GO" id="GO:0016020">
    <property type="term" value="C:membrane"/>
    <property type="evidence" value="ECO:0007669"/>
    <property type="project" value="UniProtKB-SubCell"/>
</dbReference>
<evidence type="ECO:0000256" key="2">
    <source>
        <dbReference type="ARBA" id="ARBA00022692"/>
    </source>
</evidence>
<feature type="transmembrane region" description="Helical" evidence="5">
    <location>
        <begin position="92"/>
        <end position="113"/>
    </location>
</feature>
<evidence type="ECO:0000256" key="5">
    <source>
        <dbReference type="SAM" id="Phobius"/>
    </source>
</evidence>
<evidence type="ECO:0000256" key="1">
    <source>
        <dbReference type="ARBA" id="ARBA00004141"/>
    </source>
</evidence>
<feature type="transmembrane region" description="Helical" evidence="5">
    <location>
        <begin position="186"/>
        <end position="207"/>
    </location>
</feature>
<proteinExistence type="predicted"/>
<evidence type="ECO:0000256" key="4">
    <source>
        <dbReference type="ARBA" id="ARBA00023136"/>
    </source>
</evidence>
<dbReference type="AlphaFoldDB" id="A0A6M2DVM7"/>
<comment type="subcellular location">
    <subcellularLocation>
        <location evidence="1">Membrane</location>
        <topology evidence="1">Multi-pass membrane protein</topology>
    </subcellularLocation>
</comment>
<dbReference type="EMBL" id="GIIL01006546">
    <property type="protein sequence ID" value="NOV50272.1"/>
    <property type="molecule type" value="Transcribed_RNA"/>
</dbReference>
<dbReference type="SUPFAM" id="SSF103473">
    <property type="entry name" value="MFS general substrate transporter"/>
    <property type="match status" value="1"/>
</dbReference>
<dbReference type="Pfam" id="PF07690">
    <property type="entry name" value="MFS_1"/>
    <property type="match status" value="1"/>
</dbReference>
<dbReference type="GO" id="GO:0022857">
    <property type="term" value="F:transmembrane transporter activity"/>
    <property type="evidence" value="ECO:0007669"/>
    <property type="project" value="InterPro"/>
</dbReference>
<feature type="transmembrane region" description="Helical" evidence="5">
    <location>
        <begin position="343"/>
        <end position="364"/>
    </location>
</feature>
<dbReference type="InterPro" id="IPR011701">
    <property type="entry name" value="MFS"/>
</dbReference>